<keyword evidence="3" id="KW-1133">Transmembrane helix</keyword>
<name>A0A401TQ93_CHIPU</name>
<dbReference type="InterPro" id="IPR036772">
    <property type="entry name" value="SRCR-like_dom_sf"/>
</dbReference>
<keyword evidence="6" id="KW-1185">Reference proteome</keyword>
<comment type="caution">
    <text evidence="2">Lacks conserved residue(s) required for the propagation of feature annotation.</text>
</comment>
<dbReference type="AlphaFoldDB" id="A0A401TQ93"/>
<dbReference type="PROSITE" id="PS50287">
    <property type="entry name" value="SRCR_2"/>
    <property type="match status" value="1"/>
</dbReference>
<dbReference type="EMBL" id="BEZZ01148077">
    <property type="protein sequence ID" value="GCC44841.1"/>
    <property type="molecule type" value="Genomic_DNA"/>
</dbReference>
<evidence type="ECO:0000313" key="5">
    <source>
        <dbReference type="EMBL" id="GCC44841.1"/>
    </source>
</evidence>
<protein>
    <recommendedName>
        <fullName evidence="4">SRCR domain-containing protein</fullName>
    </recommendedName>
</protein>
<evidence type="ECO:0000313" key="6">
    <source>
        <dbReference type="Proteomes" id="UP000287033"/>
    </source>
</evidence>
<reference evidence="5 6" key="1">
    <citation type="journal article" date="2018" name="Nat. Ecol. Evol.">
        <title>Shark genomes provide insights into elasmobranch evolution and the origin of vertebrates.</title>
        <authorList>
            <person name="Hara Y"/>
            <person name="Yamaguchi K"/>
            <person name="Onimaru K"/>
            <person name="Kadota M"/>
            <person name="Koyanagi M"/>
            <person name="Keeley SD"/>
            <person name="Tatsumi K"/>
            <person name="Tanaka K"/>
            <person name="Motone F"/>
            <person name="Kageyama Y"/>
            <person name="Nozu R"/>
            <person name="Adachi N"/>
            <person name="Nishimura O"/>
            <person name="Nakagawa R"/>
            <person name="Tanegashima C"/>
            <person name="Kiyatake I"/>
            <person name="Matsumoto R"/>
            <person name="Murakumo K"/>
            <person name="Nishida K"/>
            <person name="Terakita A"/>
            <person name="Kuratani S"/>
            <person name="Sato K"/>
            <person name="Hyodo S Kuraku.S."/>
        </authorList>
    </citation>
    <scope>NUCLEOTIDE SEQUENCE [LARGE SCALE GENOMIC DNA]</scope>
</reference>
<evidence type="ECO:0000256" key="2">
    <source>
        <dbReference type="PROSITE-ProRule" id="PRU00196"/>
    </source>
</evidence>
<dbReference type="InterPro" id="IPR001190">
    <property type="entry name" value="SRCR"/>
</dbReference>
<feature type="domain" description="SRCR" evidence="4">
    <location>
        <begin position="1"/>
        <end position="32"/>
    </location>
</feature>
<organism evidence="5 6">
    <name type="scientific">Chiloscyllium punctatum</name>
    <name type="common">Brownbanded bambooshark</name>
    <name type="synonym">Hemiscyllium punctatum</name>
    <dbReference type="NCBI Taxonomy" id="137246"/>
    <lineage>
        <taxon>Eukaryota</taxon>
        <taxon>Metazoa</taxon>
        <taxon>Chordata</taxon>
        <taxon>Craniata</taxon>
        <taxon>Vertebrata</taxon>
        <taxon>Chondrichthyes</taxon>
        <taxon>Elasmobranchii</taxon>
        <taxon>Galeomorphii</taxon>
        <taxon>Galeoidea</taxon>
        <taxon>Orectolobiformes</taxon>
        <taxon>Hemiscylliidae</taxon>
        <taxon>Chiloscyllium</taxon>
    </lineage>
</organism>
<evidence type="ECO:0000256" key="3">
    <source>
        <dbReference type="SAM" id="Phobius"/>
    </source>
</evidence>
<accession>A0A401TQ93</accession>
<keyword evidence="3" id="KW-0812">Transmembrane</keyword>
<comment type="caution">
    <text evidence="5">The sequence shown here is derived from an EMBL/GenBank/DDBJ whole genome shotgun (WGS) entry which is preliminary data.</text>
</comment>
<gene>
    <name evidence="5" type="ORF">chiPu_0029100</name>
</gene>
<dbReference type="SUPFAM" id="SSF56487">
    <property type="entry name" value="SRCR-like"/>
    <property type="match status" value="1"/>
</dbReference>
<keyword evidence="1 2" id="KW-1015">Disulfide bond</keyword>
<dbReference type="GO" id="GO:0016020">
    <property type="term" value="C:membrane"/>
    <property type="evidence" value="ECO:0007669"/>
    <property type="project" value="InterPro"/>
</dbReference>
<feature type="transmembrane region" description="Helical" evidence="3">
    <location>
        <begin position="53"/>
        <end position="77"/>
    </location>
</feature>
<feature type="non-terminal residue" evidence="5">
    <location>
        <position position="1"/>
    </location>
</feature>
<dbReference type="Proteomes" id="UP000287033">
    <property type="component" value="Unassembled WGS sequence"/>
</dbReference>
<keyword evidence="3" id="KW-0472">Membrane</keyword>
<evidence type="ECO:0000256" key="1">
    <source>
        <dbReference type="ARBA" id="ARBA00023157"/>
    </source>
</evidence>
<feature type="disulfide bond" evidence="2">
    <location>
        <begin position="1"/>
        <end position="11"/>
    </location>
</feature>
<evidence type="ECO:0000259" key="4">
    <source>
        <dbReference type="PROSITE" id="PS50287"/>
    </source>
</evidence>
<sequence>CKGREFSLFDCLSAVPAKSKCHHKEIASVKCSGSELVTASPSPSPAGQESPPISMPVAVCSSLGVLLICELVALLVVMQRKLQMKGKHHVYRLS</sequence>
<dbReference type="OrthoDB" id="9962485at2759"/>
<proteinExistence type="predicted"/>